<evidence type="ECO:0000313" key="1">
    <source>
        <dbReference type="EMBL" id="EPX64778.1"/>
    </source>
</evidence>
<comment type="caution">
    <text evidence="1">The sequence shown here is derived from an EMBL/GenBank/DDBJ whole genome shotgun (WGS) entry which is preliminary data.</text>
</comment>
<organism evidence="1 2">
    <name type="scientific">Cystobacter fuscus (strain ATCC 25194 / DSM 2262 / NBRC 100088 / M29)</name>
    <dbReference type="NCBI Taxonomy" id="1242864"/>
    <lineage>
        <taxon>Bacteria</taxon>
        <taxon>Pseudomonadati</taxon>
        <taxon>Myxococcota</taxon>
        <taxon>Myxococcia</taxon>
        <taxon>Myxococcales</taxon>
        <taxon>Cystobacterineae</taxon>
        <taxon>Archangiaceae</taxon>
        <taxon>Cystobacter</taxon>
    </lineage>
</organism>
<dbReference type="Proteomes" id="UP000011682">
    <property type="component" value="Unassembled WGS sequence"/>
</dbReference>
<dbReference type="RefSeq" id="WP_002629659.1">
    <property type="nucleotide sequence ID" value="NZ_ANAH02000001.1"/>
</dbReference>
<evidence type="ECO:0000313" key="2">
    <source>
        <dbReference type="Proteomes" id="UP000011682"/>
    </source>
</evidence>
<dbReference type="OrthoDB" id="9999586at2"/>
<name>S9R6X5_CYSF2</name>
<sequence length="136" mass="14776">MTLRVVADAFGSDKLYLDFQCGLTATVQNSNAFTLDERECPSYENEGCAYVWRFSDGKGTVTEGDPALELRFNGSVNSRCSDGSSLSLNFLFTLTAMPAEPSSIEQRVGGRDSSLQLSVLPLLRAELEQAARAAPR</sequence>
<accession>S9R6X5</accession>
<gene>
    <name evidence="1" type="ORF">D187_000200</name>
</gene>
<keyword evidence="2" id="KW-1185">Reference proteome</keyword>
<dbReference type="AlphaFoldDB" id="S9R6X5"/>
<protein>
    <submittedName>
        <fullName evidence="1">Uncharacterized protein</fullName>
    </submittedName>
</protein>
<reference evidence="1" key="1">
    <citation type="submission" date="2013-05" db="EMBL/GenBank/DDBJ databases">
        <title>Genome assembly of Cystobacter fuscus DSM 2262.</title>
        <authorList>
            <person name="Sharma G."/>
            <person name="Khatri I."/>
            <person name="Kaur C."/>
            <person name="Mayilraj S."/>
            <person name="Subramanian S."/>
        </authorList>
    </citation>
    <scope>NUCLEOTIDE SEQUENCE [LARGE SCALE GENOMIC DNA]</scope>
    <source>
        <strain evidence="1">DSM 2262</strain>
    </source>
</reference>
<dbReference type="EMBL" id="ANAH02000001">
    <property type="protein sequence ID" value="EPX64778.1"/>
    <property type="molecule type" value="Genomic_DNA"/>
</dbReference>
<proteinExistence type="predicted"/>